<evidence type="ECO:0000256" key="5">
    <source>
        <dbReference type="ARBA" id="ARBA00022840"/>
    </source>
</evidence>
<organism evidence="7 8">
    <name type="scientific">Cirrhinus mrigala</name>
    <name type="common">Mrigala</name>
    <dbReference type="NCBI Taxonomy" id="683832"/>
    <lineage>
        <taxon>Eukaryota</taxon>
        <taxon>Metazoa</taxon>
        <taxon>Chordata</taxon>
        <taxon>Craniata</taxon>
        <taxon>Vertebrata</taxon>
        <taxon>Euteleostomi</taxon>
        <taxon>Actinopterygii</taxon>
        <taxon>Neopterygii</taxon>
        <taxon>Teleostei</taxon>
        <taxon>Ostariophysi</taxon>
        <taxon>Cypriniformes</taxon>
        <taxon>Cyprinidae</taxon>
        <taxon>Labeoninae</taxon>
        <taxon>Labeonini</taxon>
        <taxon>Cirrhinus</taxon>
    </lineage>
</organism>
<sequence length="51" mass="6092">DRLFFVMEYVNGGDLMFQIQRSRKFDEARSRFYAAEVTSALMFLHQHGVIY</sequence>
<accession>A0ABD0PZX6</accession>
<keyword evidence="3" id="KW-0547">Nucleotide-binding</keyword>
<dbReference type="Proteomes" id="UP001529510">
    <property type="component" value="Unassembled WGS sequence"/>
</dbReference>
<gene>
    <name evidence="7" type="ORF">M9458_024909</name>
</gene>
<dbReference type="InterPro" id="IPR011009">
    <property type="entry name" value="Kinase-like_dom_sf"/>
</dbReference>
<evidence type="ECO:0000256" key="1">
    <source>
        <dbReference type="ARBA" id="ARBA00022527"/>
    </source>
</evidence>
<protein>
    <recommendedName>
        <fullName evidence="6">Protein kinase domain-containing protein</fullName>
    </recommendedName>
</protein>
<keyword evidence="5" id="KW-0067">ATP-binding</keyword>
<dbReference type="InterPro" id="IPR000719">
    <property type="entry name" value="Prot_kinase_dom"/>
</dbReference>
<name>A0ABD0PZX6_CIRMR</name>
<feature type="domain" description="Protein kinase" evidence="6">
    <location>
        <begin position="1"/>
        <end position="51"/>
    </location>
</feature>
<dbReference type="PROSITE" id="PS50011">
    <property type="entry name" value="PROTEIN_KINASE_DOM"/>
    <property type="match status" value="1"/>
</dbReference>
<dbReference type="GO" id="GO:0004674">
    <property type="term" value="F:protein serine/threonine kinase activity"/>
    <property type="evidence" value="ECO:0007669"/>
    <property type="project" value="UniProtKB-KW"/>
</dbReference>
<keyword evidence="2" id="KW-0808">Transferase</keyword>
<dbReference type="SUPFAM" id="SSF56112">
    <property type="entry name" value="Protein kinase-like (PK-like)"/>
    <property type="match status" value="1"/>
</dbReference>
<dbReference type="AlphaFoldDB" id="A0ABD0PZX6"/>
<evidence type="ECO:0000313" key="8">
    <source>
        <dbReference type="Proteomes" id="UP001529510"/>
    </source>
</evidence>
<proteinExistence type="predicted"/>
<keyword evidence="8" id="KW-1185">Reference proteome</keyword>
<comment type="caution">
    <text evidence="7">The sequence shown here is derived from an EMBL/GenBank/DDBJ whole genome shotgun (WGS) entry which is preliminary data.</text>
</comment>
<reference evidence="7 8" key="1">
    <citation type="submission" date="2024-05" db="EMBL/GenBank/DDBJ databases">
        <title>Genome sequencing and assembly of Indian major carp, Cirrhinus mrigala (Hamilton, 1822).</title>
        <authorList>
            <person name="Mohindra V."/>
            <person name="Chowdhury L.M."/>
            <person name="Lal K."/>
            <person name="Jena J.K."/>
        </authorList>
    </citation>
    <scope>NUCLEOTIDE SEQUENCE [LARGE SCALE GENOMIC DNA]</scope>
    <source>
        <strain evidence="7">CM1030</strain>
        <tissue evidence="7">Blood</tissue>
    </source>
</reference>
<evidence type="ECO:0000256" key="3">
    <source>
        <dbReference type="ARBA" id="ARBA00022741"/>
    </source>
</evidence>
<dbReference type="Gene3D" id="3.30.200.20">
    <property type="entry name" value="Phosphorylase Kinase, domain 1"/>
    <property type="match status" value="1"/>
</dbReference>
<dbReference type="PANTHER" id="PTHR24351">
    <property type="entry name" value="RIBOSOMAL PROTEIN S6 KINASE"/>
    <property type="match status" value="1"/>
</dbReference>
<evidence type="ECO:0000259" key="6">
    <source>
        <dbReference type="PROSITE" id="PS50011"/>
    </source>
</evidence>
<evidence type="ECO:0000313" key="7">
    <source>
        <dbReference type="EMBL" id="KAL0179467.1"/>
    </source>
</evidence>
<feature type="non-terminal residue" evidence="7">
    <location>
        <position position="51"/>
    </location>
</feature>
<evidence type="ECO:0000256" key="4">
    <source>
        <dbReference type="ARBA" id="ARBA00022777"/>
    </source>
</evidence>
<dbReference type="Gene3D" id="1.10.510.10">
    <property type="entry name" value="Transferase(Phosphotransferase) domain 1"/>
    <property type="match status" value="1"/>
</dbReference>
<dbReference type="GO" id="GO:0005524">
    <property type="term" value="F:ATP binding"/>
    <property type="evidence" value="ECO:0007669"/>
    <property type="project" value="UniProtKB-KW"/>
</dbReference>
<keyword evidence="1" id="KW-0723">Serine/threonine-protein kinase</keyword>
<dbReference type="EMBL" id="JAMKFB020000012">
    <property type="protein sequence ID" value="KAL0179467.1"/>
    <property type="molecule type" value="Genomic_DNA"/>
</dbReference>
<keyword evidence="4" id="KW-0418">Kinase</keyword>
<feature type="non-terminal residue" evidence="7">
    <location>
        <position position="1"/>
    </location>
</feature>
<dbReference type="Pfam" id="PF00069">
    <property type="entry name" value="Pkinase"/>
    <property type="match status" value="1"/>
</dbReference>
<evidence type="ECO:0000256" key="2">
    <source>
        <dbReference type="ARBA" id="ARBA00022679"/>
    </source>
</evidence>